<proteinExistence type="predicted"/>
<dbReference type="AlphaFoldDB" id="A0AA40FQ18"/>
<comment type="caution">
    <text evidence="1">The sequence shown here is derived from an EMBL/GenBank/DDBJ whole genome shotgun (WGS) entry which is preliminary data.</text>
</comment>
<evidence type="ECO:0000313" key="1">
    <source>
        <dbReference type="EMBL" id="KAK1122914.1"/>
    </source>
</evidence>
<reference evidence="1" key="1">
    <citation type="submission" date="2021-10" db="EMBL/GenBank/DDBJ databases">
        <title>Melipona bicolor Genome sequencing and assembly.</title>
        <authorList>
            <person name="Araujo N.S."/>
            <person name="Arias M.C."/>
        </authorList>
    </citation>
    <scope>NUCLEOTIDE SEQUENCE</scope>
    <source>
        <strain evidence="1">USP_2M_L1-L4_2017</strain>
        <tissue evidence="1">Whole body</tissue>
    </source>
</reference>
<accession>A0AA40FQ18</accession>
<organism evidence="1 2">
    <name type="scientific">Melipona bicolor</name>
    <dbReference type="NCBI Taxonomy" id="60889"/>
    <lineage>
        <taxon>Eukaryota</taxon>
        <taxon>Metazoa</taxon>
        <taxon>Ecdysozoa</taxon>
        <taxon>Arthropoda</taxon>
        <taxon>Hexapoda</taxon>
        <taxon>Insecta</taxon>
        <taxon>Pterygota</taxon>
        <taxon>Neoptera</taxon>
        <taxon>Endopterygota</taxon>
        <taxon>Hymenoptera</taxon>
        <taxon>Apocrita</taxon>
        <taxon>Aculeata</taxon>
        <taxon>Apoidea</taxon>
        <taxon>Anthophila</taxon>
        <taxon>Apidae</taxon>
        <taxon>Melipona</taxon>
    </lineage>
</organism>
<sequence length="101" mass="11486">MATPDGPVDFRLEYIGGFVQKSLKLKPEKWARLLLMEEYRSAVFDFLDNPLPAALFVALAPNAQLVASTSFPIPCQRTKGERRVRKTLLSKFPKFPKFKSL</sequence>
<name>A0AA40FQ18_9HYME</name>
<keyword evidence="2" id="KW-1185">Reference proteome</keyword>
<protein>
    <submittedName>
        <fullName evidence="1">Uncharacterized protein</fullName>
    </submittedName>
</protein>
<evidence type="ECO:0000313" key="2">
    <source>
        <dbReference type="Proteomes" id="UP001177670"/>
    </source>
</evidence>
<dbReference type="Proteomes" id="UP001177670">
    <property type="component" value="Unassembled WGS sequence"/>
</dbReference>
<gene>
    <name evidence="1" type="ORF">K0M31_009359</name>
</gene>
<dbReference type="EMBL" id="JAHYIQ010000022">
    <property type="protein sequence ID" value="KAK1122914.1"/>
    <property type="molecule type" value="Genomic_DNA"/>
</dbReference>